<dbReference type="OrthoDB" id="428895at2759"/>
<evidence type="ECO:0000256" key="4">
    <source>
        <dbReference type="ARBA" id="ARBA00054927"/>
    </source>
</evidence>
<feature type="region of interest" description="Disordered" evidence="5">
    <location>
        <begin position="253"/>
        <end position="277"/>
    </location>
</feature>
<gene>
    <name evidence="8" type="ORF">FA14DRAFT_137139</name>
</gene>
<dbReference type="Proteomes" id="UP000245771">
    <property type="component" value="Unassembled WGS sequence"/>
</dbReference>
<dbReference type="InterPro" id="IPR000727">
    <property type="entry name" value="T_SNARE_dom"/>
</dbReference>
<keyword evidence="9" id="KW-1185">Reference proteome</keyword>
<dbReference type="GO" id="GO:0000329">
    <property type="term" value="C:fungal-type vacuole membrane"/>
    <property type="evidence" value="ECO:0007669"/>
    <property type="project" value="UniProtKB-ARBA"/>
</dbReference>
<dbReference type="SUPFAM" id="SSF58038">
    <property type="entry name" value="SNARE fusion complex"/>
    <property type="match status" value="1"/>
</dbReference>
<dbReference type="PROSITE" id="PS50192">
    <property type="entry name" value="T_SNARE"/>
    <property type="match status" value="1"/>
</dbReference>
<dbReference type="CDD" id="cd06897">
    <property type="entry name" value="PX_SNARE"/>
    <property type="match status" value="1"/>
</dbReference>
<evidence type="ECO:0000256" key="2">
    <source>
        <dbReference type="ARBA" id="ARBA00022554"/>
    </source>
</evidence>
<feature type="domain" description="T-SNARE coiled-coil homology" evidence="6">
    <location>
        <begin position="214"/>
        <end position="276"/>
    </location>
</feature>
<name>A0A316VDM6_9BASI</name>
<sequence>MATSAPLQSISIPRTENRTLPTPHIVYAILVTLPVKSWFIFRRYSEFVTLHQNFISSARFGGSPPAALPPKHVARTTLKAITGLGGLMPKGEAARQTEEEQLSERKDGLEKYLRAILASPDDRWRESDEFKEFIELPRGQSTSAALGTNGTASAGKSGENSYTSRRYMPGSLPSSTEGGVGSFTRTLGTKPKEPAKETDATRTLDDRGLMTSQQAQMDTQDRQLEGLAAILRRQKAMGLAINQELSEQTELLDELDGQVDQTQGKMRQADKKMDKLK</sequence>
<dbReference type="Pfam" id="PF00787">
    <property type="entry name" value="PX"/>
    <property type="match status" value="1"/>
</dbReference>
<feature type="compositionally biased region" description="Polar residues" evidence="5">
    <location>
        <begin position="141"/>
        <end position="164"/>
    </location>
</feature>
<dbReference type="GO" id="GO:0007034">
    <property type="term" value="P:vacuolar transport"/>
    <property type="evidence" value="ECO:0007669"/>
    <property type="project" value="UniProtKB-ARBA"/>
</dbReference>
<dbReference type="GO" id="GO:0097576">
    <property type="term" value="P:vacuole fusion"/>
    <property type="evidence" value="ECO:0007669"/>
    <property type="project" value="UniProtKB-ARBA"/>
</dbReference>
<dbReference type="GO" id="GO:0016192">
    <property type="term" value="P:vesicle-mediated transport"/>
    <property type="evidence" value="ECO:0007669"/>
    <property type="project" value="UniProtKB-ARBA"/>
</dbReference>
<dbReference type="FunCoup" id="A0A316VDM6">
    <property type="interactions" value="39"/>
</dbReference>
<evidence type="ECO:0000259" key="6">
    <source>
        <dbReference type="PROSITE" id="PS50192"/>
    </source>
</evidence>
<keyword evidence="3" id="KW-0175">Coiled coil</keyword>
<evidence type="ECO:0000256" key="1">
    <source>
        <dbReference type="ARBA" id="ARBA00004116"/>
    </source>
</evidence>
<keyword evidence="2" id="KW-0926">Vacuole</keyword>
<feature type="region of interest" description="Disordered" evidence="5">
    <location>
        <begin position="141"/>
        <end position="201"/>
    </location>
</feature>
<dbReference type="GeneID" id="37018813"/>
<dbReference type="SMART" id="SM00312">
    <property type="entry name" value="PX"/>
    <property type="match status" value="1"/>
</dbReference>
<dbReference type="SUPFAM" id="SSF64268">
    <property type="entry name" value="PX domain"/>
    <property type="match status" value="1"/>
</dbReference>
<dbReference type="GO" id="GO:0035091">
    <property type="term" value="F:phosphatidylinositol binding"/>
    <property type="evidence" value="ECO:0007669"/>
    <property type="project" value="InterPro"/>
</dbReference>
<dbReference type="PROSITE" id="PS50195">
    <property type="entry name" value="PX"/>
    <property type="match status" value="1"/>
</dbReference>
<dbReference type="InParanoid" id="A0A316VDM6"/>
<protein>
    <submittedName>
        <fullName evidence="8">Endosomal t-SNARE</fullName>
    </submittedName>
</protein>
<dbReference type="InterPro" id="IPR036871">
    <property type="entry name" value="PX_dom_sf"/>
</dbReference>
<evidence type="ECO:0000256" key="3">
    <source>
        <dbReference type="ARBA" id="ARBA00023054"/>
    </source>
</evidence>
<dbReference type="InterPro" id="IPR001683">
    <property type="entry name" value="PX_dom"/>
</dbReference>
<dbReference type="EMBL" id="KZ819604">
    <property type="protein sequence ID" value="PWN34373.1"/>
    <property type="molecule type" value="Genomic_DNA"/>
</dbReference>
<evidence type="ECO:0000256" key="5">
    <source>
        <dbReference type="SAM" id="MobiDB-lite"/>
    </source>
</evidence>
<dbReference type="Gene3D" id="1.20.5.110">
    <property type="match status" value="1"/>
</dbReference>
<dbReference type="AlphaFoldDB" id="A0A316VDM6"/>
<accession>A0A316VDM6</accession>
<comment type="subcellular location">
    <subcellularLocation>
        <location evidence="1">Vacuole</location>
    </subcellularLocation>
</comment>
<evidence type="ECO:0000313" key="8">
    <source>
        <dbReference type="EMBL" id="PWN34373.1"/>
    </source>
</evidence>
<feature type="compositionally biased region" description="Basic and acidic residues" evidence="5">
    <location>
        <begin position="267"/>
        <end position="277"/>
    </location>
</feature>
<feature type="compositionally biased region" description="Polar residues" evidence="5">
    <location>
        <begin position="172"/>
        <end position="187"/>
    </location>
</feature>
<dbReference type="CDD" id="cd15858">
    <property type="entry name" value="SNARE_VAM7"/>
    <property type="match status" value="1"/>
</dbReference>
<comment type="function">
    <text evidence="4">Essential for proper morphogenesis of the vacuole. May exist as structural reinforcement on the surface of the vacuolar membrane and be required for maintenance against rupture by osmotic pressure.</text>
</comment>
<reference evidence="8 9" key="1">
    <citation type="journal article" date="2018" name="Mol. Biol. Evol.">
        <title>Broad Genomic Sampling Reveals a Smut Pathogenic Ancestry of the Fungal Clade Ustilaginomycotina.</title>
        <authorList>
            <person name="Kijpornyongpan T."/>
            <person name="Mondo S.J."/>
            <person name="Barry K."/>
            <person name="Sandor L."/>
            <person name="Lee J."/>
            <person name="Lipzen A."/>
            <person name="Pangilinan J."/>
            <person name="LaButti K."/>
            <person name="Hainaut M."/>
            <person name="Henrissat B."/>
            <person name="Grigoriev I.V."/>
            <person name="Spatafora J.W."/>
            <person name="Aime M.C."/>
        </authorList>
    </citation>
    <scope>NUCLEOTIDE SEQUENCE [LARGE SCALE GENOMIC DNA]</scope>
    <source>
        <strain evidence="8 9">MCA 3882</strain>
    </source>
</reference>
<dbReference type="Gene3D" id="3.30.1520.10">
    <property type="entry name" value="Phox-like domain"/>
    <property type="match status" value="1"/>
</dbReference>
<proteinExistence type="predicted"/>
<feature type="domain" description="PX" evidence="7">
    <location>
        <begin position="5"/>
        <end position="140"/>
    </location>
</feature>
<dbReference type="STRING" id="1280837.A0A316VDM6"/>
<dbReference type="SMART" id="SM00397">
    <property type="entry name" value="t_SNARE"/>
    <property type="match status" value="1"/>
</dbReference>
<organism evidence="8 9">
    <name type="scientific">Meira miltonrushii</name>
    <dbReference type="NCBI Taxonomy" id="1280837"/>
    <lineage>
        <taxon>Eukaryota</taxon>
        <taxon>Fungi</taxon>
        <taxon>Dikarya</taxon>
        <taxon>Basidiomycota</taxon>
        <taxon>Ustilaginomycotina</taxon>
        <taxon>Exobasidiomycetes</taxon>
        <taxon>Exobasidiales</taxon>
        <taxon>Brachybasidiaceae</taxon>
        <taxon>Meira</taxon>
    </lineage>
</organism>
<dbReference type="RefSeq" id="XP_025354675.1">
    <property type="nucleotide sequence ID" value="XM_025497032.1"/>
</dbReference>
<feature type="compositionally biased region" description="Basic and acidic residues" evidence="5">
    <location>
        <begin position="190"/>
        <end position="201"/>
    </location>
</feature>
<evidence type="ECO:0000259" key="7">
    <source>
        <dbReference type="PROSITE" id="PS50195"/>
    </source>
</evidence>
<dbReference type="FunFam" id="1.20.5.110:FF:000058">
    <property type="entry name" value="VAM7p Vacuolar SNARE protein"/>
    <property type="match status" value="1"/>
</dbReference>
<evidence type="ECO:0000313" key="9">
    <source>
        <dbReference type="Proteomes" id="UP000245771"/>
    </source>
</evidence>